<dbReference type="GO" id="GO:0016705">
    <property type="term" value="F:oxidoreductase activity, acting on paired donors, with incorporation or reduction of molecular oxygen"/>
    <property type="evidence" value="ECO:0007669"/>
    <property type="project" value="InterPro"/>
</dbReference>
<protein>
    <recommendedName>
        <fullName evidence="10">Cytochrome P450</fullName>
    </recommendedName>
</protein>
<evidence type="ECO:0000256" key="6">
    <source>
        <dbReference type="ARBA" id="ARBA00023004"/>
    </source>
</evidence>
<keyword evidence="9" id="KW-1185">Reference proteome</keyword>
<dbReference type="EMBL" id="CAVNYO010000455">
    <property type="protein sequence ID" value="CAK5282541.1"/>
    <property type="molecule type" value="Genomic_DNA"/>
</dbReference>
<reference evidence="8" key="1">
    <citation type="submission" date="2023-11" db="EMBL/GenBank/DDBJ databases">
        <authorList>
            <person name="De Vega J J."/>
            <person name="De Vega J J."/>
        </authorList>
    </citation>
    <scope>NUCLEOTIDE SEQUENCE</scope>
</reference>
<evidence type="ECO:0000256" key="7">
    <source>
        <dbReference type="ARBA" id="ARBA00023033"/>
    </source>
</evidence>
<keyword evidence="7" id="KW-0503">Monooxygenase</keyword>
<evidence type="ECO:0000256" key="4">
    <source>
        <dbReference type="ARBA" id="ARBA00022723"/>
    </source>
</evidence>
<dbReference type="Gene3D" id="1.10.630.10">
    <property type="entry name" value="Cytochrome P450"/>
    <property type="match status" value="1"/>
</dbReference>
<dbReference type="InterPro" id="IPR050364">
    <property type="entry name" value="Cytochrome_P450_fung"/>
</dbReference>
<dbReference type="Proteomes" id="UP001295794">
    <property type="component" value="Unassembled WGS sequence"/>
</dbReference>
<dbReference type="PANTHER" id="PTHR46300:SF7">
    <property type="entry name" value="P450, PUTATIVE (EUROFUNG)-RELATED"/>
    <property type="match status" value="1"/>
</dbReference>
<keyword evidence="5" id="KW-0560">Oxidoreductase</keyword>
<dbReference type="GO" id="GO:0005506">
    <property type="term" value="F:iron ion binding"/>
    <property type="evidence" value="ECO:0007669"/>
    <property type="project" value="InterPro"/>
</dbReference>
<gene>
    <name evidence="8" type="ORF">MYCIT1_LOCUS34359</name>
</gene>
<keyword evidence="6" id="KW-0408">Iron</keyword>
<name>A0AAD2HWD8_9AGAR</name>
<evidence type="ECO:0000313" key="8">
    <source>
        <dbReference type="EMBL" id="CAK5282541.1"/>
    </source>
</evidence>
<dbReference type="SUPFAM" id="SSF48264">
    <property type="entry name" value="Cytochrome P450"/>
    <property type="match status" value="1"/>
</dbReference>
<evidence type="ECO:0000256" key="5">
    <source>
        <dbReference type="ARBA" id="ARBA00023002"/>
    </source>
</evidence>
<evidence type="ECO:0008006" key="10">
    <source>
        <dbReference type="Google" id="ProtNLM"/>
    </source>
</evidence>
<dbReference type="GO" id="GO:0020037">
    <property type="term" value="F:heme binding"/>
    <property type="evidence" value="ECO:0007669"/>
    <property type="project" value="InterPro"/>
</dbReference>
<proteinExistence type="inferred from homology"/>
<accession>A0AAD2HWD8</accession>
<dbReference type="InterPro" id="IPR001128">
    <property type="entry name" value="Cyt_P450"/>
</dbReference>
<evidence type="ECO:0000256" key="2">
    <source>
        <dbReference type="ARBA" id="ARBA00010617"/>
    </source>
</evidence>
<dbReference type="InterPro" id="IPR036396">
    <property type="entry name" value="Cyt_P450_sf"/>
</dbReference>
<keyword evidence="4" id="KW-0479">Metal-binding</keyword>
<dbReference type="AlphaFoldDB" id="A0AAD2HWD8"/>
<dbReference type="GO" id="GO:0004497">
    <property type="term" value="F:monooxygenase activity"/>
    <property type="evidence" value="ECO:0007669"/>
    <property type="project" value="UniProtKB-KW"/>
</dbReference>
<keyword evidence="3" id="KW-0349">Heme</keyword>
<dbReference type="Pfam" id="PF00067">
    <property type="entry name" value="p450"/>
    <property type="match status" value="1"/>
</dbReference>
<evidence type="ECO:0000256" key="1">
    <source>
        <dbReference type="ARBA" id="ARBA00001971"/>
    </source>
</evidence>
<evidence type="ECO:0000313" key="9">
    <source>
        <dbReference type="Proteomes" id="UP001295794"/>
    </source>
</evidence>
<sequence length="202" mass="21986">MAYSFTLLPTATLAAVYISHLLWRKFSRPPLPPGPRGIPILGNIHDVPAESPWLALAALGERYAGGLFSLQILGQPMIVVDRADTAADLLDTHGAALSGRPTFAMAGALVGYDGALPLCQYGPRVRTERRMLHALLSAPGAHVLVMREEIARMLRRLEDAAGGRPDLFDLVERLTASIMLRIAYGYRAIDPPATDPYIRAFM</sequence>
<comment type="cofactor">
    <cofactor evidence="1">
        <name>heme</name>
        <dbReference type="ChEBI" id="CHEBI:30413"/>
    </cofactor>
</comment>
<comment type="similarity">
    <text evidence="2">Belongs to the cytochrome P450 family.</text>
</comment>
<comment type="caution">
    <text evidence="8">The sequence shown here is derived from an EMBL/GenBank/DDBJ whole genome shotgun (WGS) entry which is preliminary data.</text>
</comment>
<dbReference type="PANTHER" id="PTHR46300">
    <property type="entry name" value="P450, PUTATIVE (EUROFUNG)-RELATED-RELATED"/>
    <property type="match status" value="1"/>
</dbReference>
<organism evidence="8 9">
    <name type="scientific">Mycena citricolor</name>
    <dbReference type="NCBI Taxonomy" id="2018698"/>
    <lineage>
        <taxon>Eukaryota</taxon>
        <taxon>Fungi</taxon>
        <taxon>Dikarya</taxon>
        <taxon>Basidiomycota</taxon>
        <taxon>Agaricomycotina</taxon>
        <taxon>Agaricomycetes</taxon>
        <taxon>Agaricomycetidae</taxon>
        <taxon>Agaricales</taxon>
        <taxon>Marasmiineae</taxon>
        <taxon>Mycenaceae</taxon>
        <taxon>Mycena</taxon>
    </lineage>
</organism>
<evidence type="ECO:0000256" key="3">
    <source>
        <dbReference type="ARBA" id="ARBA00022617"/>
    </source>
</evidence>